<dbReference type="EMBL" id="CH473957">
    <property type="protein sequence ID" value="EDL91280.1"/>
    <property type="molecule type" value="Genomic_DNA"/>
</dbReference>
<feature type="compositionally biased region" description="Low complexity" evidence="1">
    <location>
        <begin position="87"/>
        <end position="98"/>
    </location>
</feature>
<evidence type="ECO:0000256" key="1">
    <source>
        <dbReference type="SAM" id="MobiDB-lite"/>
    </source>
</evidence>
<evidence type="ECO:0000313" key="2">
    <source>
        <dbReference type="EMBL" id="EDL91280.1"/>
    </source>
</evidence>
<dbReference type="Proteomes" id="UP000234681">
    <property type="component" value="Chromosome 4"/>
</dbReference>
<feature type="region of interest" description="Disordered" evidence="1">
    <location>
        <begin position="64"/>
        <end position="142"/>
    </location>
</feature>
<organism evidence="2 3">
    <name type="scientific">Rattus norvegicus</name>
    <name type="common">Rat</name>
    <dbReference type="NCBI Taxonomy" id="10116"/>
    <lineage>
        <taxon>Eukaryota</taxon>
        <taxon>Metazoa</taxon>
        <taxon>Chordata</taxon>
        <taxon>Craniata</taxon>
        <taxon>Vertebrata</taxon>
        <taxon>Euteleostomi</taxon>
        <taxon>Mammalia</taxon>
        <taxon>Eutheria</taxon>
        <taxon>Euarchontoglires</taxon>
        <taxon>Glires</taxon>
        <taxon>Rodentia</taxon>
        <taxon>Myomorpha</taxon>
        <taxon>Muroidea</taxon>
        <taxon>Muridae</taxon>
        <taxon>Murinae</taxon>
        <taxon>Rattus</taxon>
    </lineage>
</organism>
<evidence type="ECO:0000313" key="3">
    <source>
        <dbReference type="Proteomes" id="UP000234681"/>
    </source>
</evidence>
<reference evidence="3" key="1">
    <citation type="submission" date="2005-09" db="EMBL/GenBank/DDBJ databases">
        <authorList>
            <person name="Mural R.J."/>
            <person name="Li P.W."/>
            <person name="Adams M.D."/>
            <person name="Amanatides P.G."/>
            <person name="Baden-Tillson H."/>
            <person name="Barnstead M."/>
            <person name="Chin S.H."/>
            <person name="Dew I."/>
            <person name="Evans C.A."/>
            <person name="Ferriera S."/>
            <person name="Flanigan M."/>
            <person name="Fosler C."/>
            <person name="Glodek A."/>
            <person name="Gu Z."/>
            <person name="Holt R.A."/>
            <person name="Jennings D."/>
            <person name="Kraft C.L."/>
            <person name="Lu F."/>
            <person name="Nguyen T."/>
            <person name="Nusskern D.R."/>
            <person name="Pfannkoch C.M."/>
            <person name="Sitter C."/>
            <person name="Sutton G.G."/>
            <person name="Venter J.C."/>
            <person name="Wang Z."/>
            <person name="Woodage T."/>
            <person name="Zheng X.H."/>
            <person name="Zhong F."/>
        </authorList>
    </citation>
    <scope>NUCLEOTIDE SEQUENCE [LARGE SCALE GENOMIC DNA]</scope>
    <source>
        <strain>BN</strain>
        <strain evidence="3">Sprague-Dawley</strain>
    </source>
</reference>
<accession>A6IB12</accession>
<name>A6IB12_RAT</name>
<protein>
    <submittedName>
        <fullName evidence="2">RCG56404</fullName>
    </submittedName>
</protein>
<feature type="compositionally biased region" description="Polar residues" evidence="1">
    <location>
        <begin position="112"/>
        <end position="142"/>
    </location>
</feature>
<dbReference type="AlphaFoldDB" id="A6IB12"/>
<gene>
    <name evidence="2" type="ORF">rCG_56404</name>
</gene>
<sequence>MLKLHKPLIYLLMSRFIAKKSGPTRFVQKHPISIPHSDLQPRYPESLPYIYQIHSESWFPNLESMTTNAKPTQSARDAQWARAQPASSSSRLGSEILSYQMHALEPEEKATESQVAASCTGQNPCGAGSSPTSPDPTQASAH</sequence>
<proteinExistence type="predicted"/>
<feature type="compositionally biased region" description="Polar residues" evidence="1">
    <location>
        <begin position="64"/>
        <end position="76"/>
    </location>
</feature>